<gene>
    <name evidence="3" type="ORF">UV76_C0015G0002</name>
</gene>
<dbReference type="STRING" id="1618738.UV76_C0015G0002"/>
<keyword evidence="1" id="KW-0812">Transmembrane</keyword>
<dbReference type="InterPro" id="IPR043993">
    <property type="entry name" value="T4SS_pilin"/>
</dbReference>
<keyword evidence="1" id="KW-0472">Membrane</keyword>
<keyword evidence="1" id="KW-1133">Transmembrane helix</keyword>
<dbReference type="PATRIC" id="fig|1618738.3.peg.647"/>
<dbReference type="EMBL" id="LCFS01000015">
    <property type="protein sequence ID" value="KKS99985.1"/>
    <property type="molecule type" value="Genomic_DNA"/>
</dbReference>
<evidence type="ECO:0000313" key="3">
    <source>
        <dbReference type="EMBL" id="KKS99985.1"/>
    </source>
</evidence>
<evidence type="ECO:0000256" key="2">
    <source>
        <dbReference type="SAM" id="SignalP"/>
    </source>
</evidence>
<feature type="chain" id="PRO_5002536616" description="TrbC/VIRB2 family protein" evidence="2">
    <location>
        <begin position="26"/>
        <end position="128"/>
    </location>
</feature>
<dbReference type="Proteomes" id="UP000034646">
    <property type="component" value="Unassembled WGS sequence"/>
</dbReference>
<dbReference type="Pfam" id="PF18895">
    <property type="entry name" value="T4SS_pilin"/>
    <property type="match status" value="1"/>
</dbReference>
<evidence type="ECO:0000313" key="4">
    <source>
        <dbReference type="Proteomes" id="UP000034646"/>
    </source>
</evidence>
<organism evidence="3 4">
    <name type="scientific">Candidatus Nomurabacteria bacterium GW2011_GWA2_43_15</name>
    <dbReference type="NCBI Taxonomy" id="1618738"/>
    <lineage>
        <taxon>Bacteria</taxon>
        <taxon>Candidatus Nomuraibacteriota</taxon>
    </lineage>
</organism>
<sequence>MKKISKFIIFTSIFLILIAPALSFAAQNPPTGLVPCMDGKDCDFGKLMLLIDNVIKFILFKMAIPIAAIMFAYAGFELVTSGGSTEKRGIAKKVFTNTALGLIIAVAAWLIIKTILSILGYEGVWIGF</sequence>
<comment type="caution">
    <text evidence="3">The sequence shown here is derived from an EMBL/GenBank/DDBJ whole genome shotgun (WGS) entry which is preliminary data.</text>
</comment>
<dbReference type="AlphaFoldDB" id="A0A0G1DQ02"/>
<name>A0A0G1DQ02_9BACT</name>
<keyword evidence="2" id="KW-0732">Signal</keyword>
<feature type="transmembrane region" description="Helical" evidence="1">
    <location>
        <begin position="99"/>
        <end position="121"/>
    </location>
</feature>
<evidence type="ECO:0008006" key="5">
    <source>
        <dbReference type="Google" id="ProtNLM"/>
    </source>
</evidence>
<reference evidence="3 4" key="1">
    <citation type="journal article" date="2015" name="Nature">
        <title>rRNA introns, odd ribosomes, and small enigmatic genomes across a large radiation of phyla.</title>
        <authorList>
            <person name="Brown C.T."/>
            <person name="Hug L.A."/>
            <person name="Thomas B.C."/>
            <person name="Sharon I."/>
            <person name="Castelle C.J."/>
            <person name="Singh A."/>
            <person name="Wilkins M.J."/>
            <person name="Williams K.H."/>
            <person name="Banfield J.F."/>
        </authorList>
    </citation>
    <scope>NUCLEOTIDE SEQUENCE [LARGE SCALE GENOMIC DNA]</scope>
</reference>
<proteinExistence type="predicted"/>
<protein>
    <recommendedName>
        <fullName evidence="5">TrbC/VIRB2 family protein</fullName>
    </recommendedName>
</protein>
<evidence type="ECO:0000256" key="1">
    <source>
        <dbReference type="SAM" id="Phobius"/>
    </source>
</evidence>
<accession>A0A0G1DQ02</accession>
<feature type="signal peptide" evidence="2">
    <location>
        <begin position="1"/>
        <end position="25"/>
    </location>
</feature>
<feature type="transmembrane region" description="Helical" evidence="1">
    <location>
        <begin position="57"/>
        <end position="79"/>
    </location>
</feature>